<dbReference type="PROSITE" id="PS51725">
    <property type="entry name" value="ABM"/>
    <property type="match status" value="1"/>
</dbReference>
<keyword evidence="3" id="KW-1185">Reference proteome</keyword>
<dbReference type="KEGG" id="spap:H3Z74_10340"/>
<accession>A0A7H0LP87</accession>
<evidence type="ECO:0000259" key="1">
    <source>
        <dbReference type="PROSITE" id="PS51725"/>
    </source>
</evidence>
<evidence type="ECO:0000313" key="2">
    <source>
        <dbReference type="EMBL" id="QNQ11490.1"/>
    </source>
</evidence>
<dbReference type="Pfam" id="PF03992">
    <property type="entry name" value="ABM"/>
    <property type="match status" value="1"/>
</dbReference>
<evidence type="ECO:0000313" key="3">
    <source>
        <dbReference type="Proteomes" id="UP000516148"/>
    </source>
</evidence>
<dbReference type="RefSeq" id="WP_187763771.1">
    <property type="nucleotide sequence ID" value="NZ_CP061038.1"/>
</dbReference>
<gene>
    <name evidence="2" type="ORF">H3Z74_10340</name>
</gene>
<dbReference type="AlphaFoldDB" id="A0A7H0LP87"/>
<dbReference type="Proteomes" id="UP000516148">
    <property type="component" value="Chromosome"/>
</dbReference>
<keyword evidence="2" id="KW-0560">Oxidoreductase</keyword>
<dbReference type="InterPro" id="IPR007138">
    <property type="entry name" value="ABM_dom"/>
</dbReference>
<dbReference type="SUPFAM" id="SSF54909">
    <property type="entry name" value="Dimeric alpha+beta barrel"/>
    <property type="match status" value="1"/>
</dbReference>
<name>A0A7H0LP87_9SPHN</name>
<protein>
    <submittedName>
        <fullName evidence="2">Antibiotic biosynthesis monooxygenase</fullName>
    </submittedName>
</protein>
<reference evidence="2 3" key="1">
    <citation type="submission" date="2020-09" db="EMBL/GenBank/DDBJ databases">
        <title>Sphingomonas sp., a new species isolated from pork steak.</title>
        <authorList>
            <person name="Heidler von Heilborn D."/>
        </authorList>
    </citation>
    <scope>NUCLEOTIDE SEQUENCE [LARGE SCALE GENOMIC DNA]</scope>
    <source>
        <strain evidence="3">S8-3T</strain>
    </source>
</reference>
<organism evidence="2 3">
    <name type="scientific">Sphingomonas alpina</name>
    <dbReference type="NCBI Taxonomy" id="653931"/>
    <lineage>
        <taxon>Bacteria</taxon>
        <taxon>Pseudomonadati</taxon>
        <taxon>Pseudomonadota</taxon>
        <taxon>Alphaproteobacteria</taxon>
        <taxon>Sphingomonadales</taxon>
        <taxon>Sphingomonadaceae</taxon>
        <taxon>Sphingomonas</taxon>
    </lineage>
</organism>
<dbReference type="GO" id="GO:0004497">
    <property type="term" value="F:monooxygenase activity"/>
    <property type="evidence" value="ECO:0007669"/>
    <property type="project" value="UniProtKB-KW"/>
</dbReference>
<sequence length="105" mass="12547">MAITYTIIFDVLPAAHDRFLALLTDVLDAMRAEPMFHQAILHRDPSSPYRYMLYETWENHQDVLEVQLQRPYRAAWHDALPDLLACDRDISIWEPFRQDRQVHVR</sequence>
<dbReference type="InterPro" id="IPR011008">
    <property type="entry name" value="Dimeric_a/b-barrel"/>
</dbReference>
<dbReference type="EMBL" id="CP061038">
    <property type="protein sequence ID" value="QNQ11490.1"/>
    <property type="molecule type" value="Genomic_DNA"/>
</dbReference>
<keyword evidence="2" id="KW-0503">Monooxygenase</keyword>
<proteinExistence type="predicted"/>
<dbReference type="Gene3D" id="3.30.70.100">
    <property type="match status" value="1"/>
</dbReference>
<feature type="domain" description="ABM" evidence="1">
    <location>
        <begin position="3"/>
        <end position="93"/>
    </location>
</feature>